<feature type="disulfide bond" evidence="19">
    <location>
        <begin position="172"/>
        <end position="193"/>
    </location>
</feature>
<evidence type="ECO:0000256" key="6">
    <source>
        <dbReference type="ARBA" id="ARBA00022608"/>
    </source>
</evidence>
<evidence type="ECO:0000256" key="7">
    <source>
        <dbReference type="ARBA" id="ARBA00022690"/>
    </source>
</evidence>
<evidence type="ECO:0000256" key="12">
    <source>
        <dbReference type="ARBA" id="ARBA00023157"/>
    </source>
</evidence>
<accession>A0A7N5P0K2</accession>
<feature type="signal peptide" evidence="20">
    <location>
        <begin position="1"/>
        <end position="20"/>
    </location>
</feature>
<comment type="subcellular location">
    <subcellularLocation>
        <location evidence="1">Secreted</location>
    </subcellularLocation>
</comment>
<keyword evidence="7" id="KW-0646">Protease inhibitor</keyword>
<keyword evidence="9 20" id="KW-0732">Signal</keyword>
<gene>
    <name evidence="22" type="primary">LOC117800186</name>
</gene>
<dbReference type="InParanoid" id="A0A7N5P0K2"/>
<reference evidence="22" key="3">
    <citation type="submission" date="2025-09" db="UniProtKB">
        <authorList>
            <consortium name="Ensembl"/>
        </authorList>
    </citation>
    <scope>IDENTIFICATION</scope>
</reference>
<feature type="disulfide bond" evidence="19">
    <location>
        <begin position="159"/>
        <end position="164"/>
    </location>
</feature>
<evidence type="ECO:0000313" key="23">
    <source>
        <dbReference type="Proteomes" id="UP000008912"/>
    </source>
</evidence>
<dbReference type="AlphaFoldDB" id="A0A7N5P0K2"/>
<dbReference type="PROSITE" id="PS50189">
    <property type="entry name" value="NTR"/>
    <property type="match status" value="1"/>
</dbReference>
<protein>
    <recommendedName>
        <fullName evidence="3">Metalloproteinase inhibitor 1</fullName>
    </recommendedName>
    <alternativeName>
        <fullName evidence="17">Tissue inhibitor of metalloproteinases 1</fullName>
    </alternativeName>
</protein>
<dbReference type="Gene3D" id="2.40.50.120">
    <property type="match status" value="1"/>
</dbReference>
<comment type="similarity">
    <text evidence="2">Belongs to the protease inhibitor I35 (TIMP) family.</text>
</comment>
<dbReference type="PROSITE" id="PS00288">
    <property type="entry name" value="TIMP"/>
    <property type="match status" value="1"/>
</dbReference>
<feature type="disulfide bond" evidence="19">
    <location>
        <begin position="28"/>
        <end position="127"/>
    </location>
</feature>
<keyword evidence="23" id="KW-1185">Reference proteome</keyword>
<dbReference type="PANTHER" id="PTHR11844:SF20">
    <property type="entry name" value="METALLOPROTEINASE INHIBITOR 1"/>
    <property type="match status" value="1"/>
</dbReference>
<evidence type="ECO:0000256" key="19">
    <source>
        <dbReference type="PIRSR" id="PIRSR601820-3"/>
    </source>
</evidence>
<evidence type="ECO:0000313" key="22">
    <source>
        <dbReference type="Ensembl" id="ENSAMEP00000023993.1"/>
    </source>
</evidence>
<evidence type="ECO:0000256" key="11">
    <source>
        <dbReference type="ARBA" id="ARBA00023030"/>
    </source>
</evidence>
<dbReference type="PANTHER" id="PTHR11844">
    <property type="entry name" value="METALLOPROTEASE INHIBITOR"/>
    <property type="match status" value="1"/>
</dbReference>
<evidence type="ECO:0000256" key="3">
    <source>
        <dbReference type="ARBA" id="ARBA00013524"/>
    </source>
</evidence>
<feature type="chain" id="PRO_5031487949" description="Metalloproteinase inhibitor 1" evidence="20">
    <location>
        <begin position="21"/>
        <end position="220"/>
    </location>
</feature>
<dbReference type="InterPro" id="IPR008993">
    <property type="entry name" value="TIMP-like_OB-fold"/>
</dbReference>
<dbReference type="GO" id="GO:0005615">
    <property type="term" value="C:extracellular space"/>
    <property type="evidence" value="ECO:0007669"/>
    <property type="project" value="TreeGrafter"/>
</dbReference>
<sequence length="220" mass="24435">QSLELPTAVGQLALLLVTSGRPLEACSCGPQHPQTAFCYSDVVIRGRIVGEVKLNRNNSTAEEPSWTRYQIKVNKIYKGFDLITDLEFLYTPMHDSLCGYNHPSNNKSEEFLFSGHIVDGKVMISVCGFNSPWSKLTPNQRRGLAHIYKNGCNCVIVPCSAPPCSVSSPKECLWTDALMSRSWVGHQAQYLACVHKGNDECKWESMKSSAATTIFKTSRI</sequence>
<reference evidence="22 23" key="1">
    <citation type="journal article" date="2010" name="Nature">
        <title>The sequence and de novo assembly of the giant panda genome.</title>
        <authorList>
            <person name="Li R."/>
            <person name="Fan W."/>
            <person name="Tian G."/>
            <person name="Zhu H."/>
            <person name="He L."/>
            <person name="Cai J."/>
            <person name="Huang Q."/>
            <person name="Cai Q."/>
            <person name="Li B."/>
            <person name="Bai Y."/>
            <person name="Zhang Z."/>
            <person name="Zhang Y."/>
            <person name="Wang W."/>
            <person name="Li J."/>
            <person name="Wei F."/>
            <person name="Li H."/>
            <person name="Jian M."/>
            <person name="Li J."/>
            <person name="Zhang Z."/>
            <person name="Nielsen R."/>
            <person name="Li D."/>
            <person name="Gu W."/>
            <person name="Yang Z."/>
            <person name="Xuan Z."/>
            <person name="Ryder O.A."/>
            <person name="Leung F.C."/>
            <person name="Zhou Y."/>
            <person name="Cao J."/>
            <person name="Sun X."/>
            <person name="Fu Y."/>
            <person name="Fang X."/>
            <person name="Guo X."/>
            <person name="Wang B."/>
            <person name="Hou R."/>
            <person name="Shen F."/>
            <person name="Mu B."/>
            <person name="Ni P."/>
            <person name="Lin R."/>
            <person name="Qian W."/>
            <person name="Wang G."/>
            <person name="Yu C."/>
            <person name="Nie W."/>
            <person name="Wang J."/>
            <person name="Wu Z."/>
            <person name="Liang H."/>
            <person name="Min J."/>
            <person name="Wu Q."/>
            <person name="Cheng S."/>
            <person name="Ruan J."/>
            <person name="Wang M."/>
            <person name="Shi Z."/>
            <person name="Wen M."/>
            <person name="Liu B."/>
            <person name="Ren X."/>
            <person name="Zheng H."/>
            <person name="Dong D."/>
            <person name="Cook K."/>
            <person name="Shan G."/>
            <person name="Zhang H."/>
            <person name="Kosiol C."/>
            <person name="Xie X."/>
            <person name="Lu Z."/>
            <person name="Zheng H."/>
            <person name="Li Y."/>
            <person name="Steiner C.C."/>
            <person name="Lam T.T."/>
            <person name="Lin S."/>
            <person name="Zhang Q."/>
            <person name="Li G."/>
            <person name="Tian J."/>
            <person name="Gong T."/>
            <person name="Liu H."/>
            <person name="Zhang D."/>
            <person name="Fang L."/>
            <person name="Ye C."/>
            <person name="Zhang J."/>
            <person name="Hu W."/>
            <person name="Xu A."/>
            <person name="Ren Y."/>
            <person name="Zhang G."/>
            <person name="Bruford M.W."/>
            <person name="Li Q."/>
            <person name="Ma L."/>
            <person name="Guo Y."/>
            <person name="An N."/>
            <person name="Hu Y."/>
            <person name="Zheng Y."/>
            <person name="Shi Y."/>
            <person name="Li Z."/>
            <person name="Liu Q."/>
            <person name="Chen Y."/>
            <person name="Zhao J."/>
            <person name="Qu N."/>
            <person name="Zhao S."/>
            <person name="Tian F."/>
            <person name="Wang X."/>
            <person name="Wang H."/>
            <person name="Xu L."/>
            <person name="Liu X."/>
            <person name="Vinar T."/>
            <person name="Wang Y."/>
            <person name="Lam T.W."/>
            <person name="Yiu S.M."/>
            <person name="Liu S."/>
            <person name="Zhang H."/>
            <person name="Li D."/>
            <person name="Huang Y."/>
            <person name="Wang X."/>
            <person name="Yang G."/>
            <person name="Jiang Z."/>
            <person name="Wang J."/>
            <person name="Qin N."/>
            <person name="Li L."/>
            <person name="Li J."/>
            <person name="Bolund L."/>
            <person name="Kristiansen K."/>
            <person name="Wong G.K."/>
            <person name="Olson M."/>
            <person name="Zhang X."/>
            <person name="Li S."/>
            <person name="Yang H."/>
            <person name="Wang J."/>
            <person name="Wang J."/>
        </authorList>
    </citation>
    <scope>NUCLEOTIDE SEQUENCE [LARGE SCALE GENOMIC DNA]</scope>
</reference>
<proteinExistence type="inferred from homology"/>
<keyword evidence="14" id="KW-0481">Metalloenzyme inhibitor</keyword>
<dbReference type="SMART" id="SM00206">
    <property type="entry name" value="NTR"/>
    <property type="match status" value="1"/>
</dbReference>
<evidence type="ECO:0000256" key="10">
    <source>
        <dbReference type="ARBA" id="ARBA00022833"/>
    </source>
</evidence>
<dbReference type="Gene3D" id="3.90.370.10">
    <property type="entry name" value="Tissue inhibitor of metalloproteinase-1. Chain B, domain 1"/>
    <property type="match status" value="1"/>
</dbReference>
<feature type="disulfide bond" evidence="19">
    <location>
        <begin position="38"/>
        <end position="152"/>
    </location>
</feature>
<dbReference type="InterPro" id="IPR030490">
    <property type="entry name" value="TIMP_CS"/>
</dbReference>
<evidence type="ECO:0000256" key="8">
    <source>
        <dbReference type="ARBA" id="ARBA00022723"/>
    </source>
</evidence>
<keyword evidence="13" id="KW-0325">Glycoprotein</keyword>
<evidence type="ECO:0000256" key="16">
    <source>
        <dbReference type="ARBA" id="ARBA00025946"/>
    </source>
</evidence>
<comment type="function">
    <text evidence="15">Metalloproteinase inhibitor that functions by forming one to one complexes with target metalloproteinases, such as collagenases, and irreversibly inactivates them by binding to their catalytic zinc cofactor. Acts on MMP1, MMP2, MMP3, MMP7, MMP8, MMP9, MMP10, MMP11, MMP12, MMP13 and MMP16. Does not act on MMP14. Also functions as a growth factor that regulates cell differentiation, migration and cell death and activates cellular signaling cascades via CD63 and ITGB1. Plays a role in integrin signaling.</text>
</comment>
<evidence type="ECO:0000256" key="2">
    <source>
        <dbReference type="ARBA" id="ARBA00011027"/>
    </source>
</evidence>
<dbReference type="GO" id="GO:0034097">
    <property type="term" value="P:response to cytokine"/>
    <property type="evidence" value="ECO:0007669"/>
    <property type="project" value="TreeGrafter"/>
</dbReference>
<dbReference type="InterPro" id="IPR027465">
    <property type="entry name" value="TIMP_C"/>
</dbReference>
<dbReference type="GeneTree" id="ENSGT00940000161081"/>
<dbReference type="GO" id="GO:0002020">
    <property type="term" value="F:protease binding"/>
    <property type="evidence" value="ECO:0007669"/>
    <property type="project" value="TreeGrafter"/>
</dbReference>
<reference evidence="22" key="2">
    <citation type="submission" date="2025-08" db="UniProtKB">
        <authorList>
            <consortium name="Ensembl"/>
        </authorList>
    </citation>
    <scope>IDENTIFICATION</scope>
</reference>
<dbReference type="GO" id="GO:0046872">
    <property type="term" value="F:metal ion binding"/>
    <property type="evidence" value="ECO:0007669"/>
    <property type="project" value="UniProtKB-KW"/>
</dbReference>
<keyword evidence="5" id="KW-0597">Phosphoprotein</keyword>
<dbReference type="GO" id="GO:0031012">
    <property type="term" value="C:extracellular matrix"/>
    <property type="evidence" value="ECO:0007669"/>
    <property type="project" value="TreeGrafter"/>
</dbReference>
<dbReference type="Pfam" id="PF00965">
    <property type="entry name" value="TIMP"/>
    <property type="match status" value="1"/>
</dbReference>
<dbReference type="GO" id="GO:0009725">
    <property type="term" value="P:response to hormone"/>
    <property type="evidence" value="ECO:0007669"/>
    <property type="project" value="TreeGrafter"/>
</dbReference>
<name>A0A7N5P0K2_AILME</name>
<evidence type="ECO:0000256" key="18">
    <source>
        <dbReference type="PIRSR" id="PIRSR601820-1"/>
    </source>
</evidence>
<keyword evidence="12 19" id="KW-1015">Disulfide bond</keyword>
<evidence type="ECO:0000256" key="5">
    <source>
        <dbReference type="ARBA" id="ARBA00022553"/>
    </source>
</evidence>
<keyword evidence="10 18" id="KW-0862">Zinc</keyword>
<feature type="disulfide bond" evidence="19">
    <location>
        <begin position="26"/>
        <end position="98"/>
    </location>
</feature>
<dbReference type="InterPro" id="IPR001820">
    <property type="entry name" value="TIMP"/>
</dbReference>
<keyword evidence="11" id="KW-0339">Growth factor</keyword>
<evidence type="ECO:0000256" key="17">
    <source>
        <dbReference type="ARBA" id="ARBA00030100"/>
    </source>
</evidence>
<comment type="subunit">
    <text evidence="16">Interacts with MMP1, MMP3, MMP10 and MMP13, but has only very low affinity for MMP14. Interacts with CD63; identified in a complex with CD63 and ITGB1.</text>
</comment>
<feature type="disulfide bond" evidence="19">
    <location>
        <begin position="154"/>
        <end position="201"/>
    </location>
</feature>
<feature type="binding site" evidence="18">
    <location>
        <position position="26"/>
    </location>
    <ligand>
        <name>Zn(2+)</name>
        <dbReference type="ChEBI" id="CHEBI:29105"/>
        <note>ligand shared with metalloproteinase partner</note>
    </ligand>
</feature>
<keyword evidence="4" id="KW-0964">Secreted</keyword>
<dbReference type="GO" id="GO:0008083">
    <property type="term" value="F:growth factor activity"/>
    <property type="evidence" value="ECO:0007669"/>
    <property type="project" value="UniProtKB-KW"/>
</dbReference>
<evidence type="ECO:0000256" key="14">
    <source>
        <dbReference type="ARBA" id="ARBA00023215"/>
    </source>
</evidence>
<organism evidence="22 23">
    <name type="scientific">Ailuropoda melanoleuca</name>
    <name type="common">Giant panda</name>
    <dbReference type="NCBI Taxonomy" id="9646"/>
    <lineage>
        <taxon>Eukaryota</taxon>
        <taxon>Metazoa</taxon>
        <taxon>Chordata</taxon>
        <taxon>Craniata</taxon>
        <taxon>Vertebrata</taxon>
        <taxon>Euteleostomi</taxon>
        <taxon>Mammalia</taxon>
        <taxon>Eutheria</taxon>
        <taxon>Laurasiatheria</taxon>
        <taxon>Carnivora</taxon>
        <taxon>Caniformia</taxon>
        <taxon>Ursidae</taxon>
        <taxon>Ailuropoda</taxon>
    </lineage>
</organism>
<evidence type="ECO:0000259" key="21">
    <source>
        <dbReference type="PROSITE" id="PS50189"/>
    </source>
</evidence>
<evidence type="ECO:0000256" key="20">
    <source>
        <dbReference type="SAM" id="SignalP"/>
    </source>
</evidence>
<evidence type="ECO:0000256" key="9">
    <source>
        <dbReference type="ARBA" id="ARBA00022729"/>
    </source>
</evidence>
<dbReference type="Proteomes" id="UP000008912">
    <property type="component" value="Unassembled WGS sequence"/>
</dbReference>
<dbReference type="GO" id="GO:0051045">
    <property type="term" value="P:negative regulation of membrane protein ectodomain proteolysis"/>
    <property type="evidence" value="ECO:0007669"/>
    <property type="project" value="TreeGrafter"/>
</dbReference>
<evidence type="ECO:0000256" key="15">
    <source>
        <dbReference type="ARBA" id="ARBA00024917"/>
    </source>
</evidence>
<feature type="domain" description="NTR" evidence="21">
    <location>
        <begin position="26"/>
        <end position="152"/>
    </location>
</feature>
<evidence type="ECO:0000256" key="13">
    <source>
        <dbReference type="ARBA" id="ARBA00023180"/>
    </source>
</evidence>
<dbReference type="GO" id="GO:0008191">
    <property type="term" value="F:metalloendopeptidase inhibitor activity"/>
    <property type="evidence" value="ECO:0007669"/>
    <property type="project" value="InterPro"/>
</dbReference>
<keyword evidence="6" id="KW-0483">Metalloprotease inhibitor</keyword>
<evidence type="ECO:0000256" key="1">
    <source>
        <dbReference type="ARBA" id="ARBA00004613"/>
    </source>
</evidence>
<dbReference type="InterPro" id="IPR001134">
    <property type="entry name" value="Netrin_domain"/>
</dbReference>
<dbReference type="Ensembl" id="ENSAMET00000029169.1">
    <property type="protein sequence ID" value="ENSAMEP00000023993.1"/>
    <property type="gene ID" value="ENSAMEG00000025854.1"/>
</dbReference>
<evidence type="ECO:0000256" key="4">
    <source>
        <dbReference type="ARBA" id="ARBA00022525"/>
    </source>
</evidence>
<keyword evidence="8 18" id="KW-0479">Metal-binding</keyword>
<dbReference type="SUPFAM" id="SSF50242">
    <property type="entry name" value="TIMP-like"/>
    <property type="match status" value="1"/>
</dbReference>